<feature type="domain" description="Calmodulin binding protein central" evidence="5">
    <location>
        <begin position="118"/>
        <end position="183"/>
    </location>
</feature>
<evidence type="ECO:0000259" key="5">
    <source>
        <dbReference type="Pfam" id="PF20451"/>
    </source>
</evidence>
<dbReference type="PANTHER" id="PTHR11926">
    <property type="entry name" value="GLUCOSYL/GLUCURONOSYL TRANSFERASES"/>
    <property type="match status" value="1"/>
</dbReference>
<evidence type="ECO:0000259" key="4">
    <source>
        <dbReference type="Pfam" id="PF07887"/>
    </source>
</evidence>
<dbReference type="InterPro" id="IPR035595">
    <property type="entry name" value="UDP_glycos_trans_CS"/>
</dbReference>
<dbReference type="FunFam" id="3.40.50.2000:FF:000019">
    <property type="entry name" value="Glycosyltransferase"/>
    <property type="match status" value="1"/>
</dbReference>
<dbReference type="SUPFAM" id="SSF53756">
    <property type="entry name" value="UDP-Glycosyltransferase/glycogen phosphorylase"/>
    <property type="match status" value="1"/>
</dbReference>
<dbReference type="EMBL" id="JAKOGI010000025">
    <property type="protein sequence ID" value="KAJ8449134.1"/>
    <property type="molecule type" value="Genomic_DNA"/>
</dbReference>
<dbReference type="Pfam" id="PF20451">
    <property type="entry name" value="Calmod_bind_M"/>
    <property type="match status" value="1"/>
</dbReference>
<feature type="domain" description="Calmodulin binding protein C-terminal" evidence="6">
    <location>
        <begin position="189"/>
        <end position="233"/>
    </location>
</feature>
<dbReference type="InterPro" id="IPR002213">
    <property type="entry name" value="UDP_glucos_trans"/>
</dbReference>
<keyword evidence="8" id="KW-1185">Reference proteome</keyword>
<evidence type="ECO:0000256" key="2">
    <source>
        <dbReference type="ARBA" id="ARBA00022679"/>
    </source>
</evidence>
<keyword evidence="3" id="KW-0732">Signal</keyword>
<dbReference type="AlphaFoldDB" id="A0A9Q1KSZ0"/>
<evidence type="ECO:0000313" key="8">
    <source>
        <dbReference type="Proteomes" id="UP001153076"/>
    </source>
</evidence>
<dbReference type="Gene3D" id="3.40.50.2000">
    <property type="entry name" value="Glycogen Phosphorylase B"/>
    <property type="match status" value="2"/>
</dbReference>
<keyword evidence="2" id="KW-0808">Transferase</keyword>
<reference evidence="7" key="1">
    <citation type="submission" date="2022-04" db="EMBL/GenBank/DDBJ databases">
        <title>Carnegiea gigantea Genome sequencing and assembly v2.</title>
        <authorList>
            <person name="Copetti D."/>
            <person name="Sanderson M.J."/>
            <person name="Burquez A."/>
            <person name="Wojciechowski M.F."/>
        </authorList>
    </citation>
    <scope>NUCLEOTIDE SEQUENCE</scope>
    <source>
        <strain evidence="7">SGP5-SGP5p</strain>
        <tissue evidence="7">Aerial part</tissue>
    </source>
</reference>
<comment type="caution">
    <text evidence="7">The sequence shown here is derived from an EMBL/GenBank/DDBJ whole genome shotgun (WGS) entry which is preliminary data.</text>
</comment>
<accession>A0A9Q1KSZ0</accession>
<proteinExistence type="inferred from homology"/>
<protein>
    <recommendedName>
        <fullName evidence="9">UDP-glycosyltransferases domain-containing protein</fullName>
    </recommendedName>
</protein>
<feature type="chain" id="PRO_5040183089" description="UDP-glycosyltransferases domain-containing protein" evidence="3">
    <location>
        <begin position="26"/>
        <end position="836"/>
    </location>
</feature>
<evidence type="ECO:0000259" key="6">
    <source>
        <dbReference type="Pfam" id="PF20452"/>
    </source>
</evidence>
<dbReference type="CDD" id="cd03784">
    <property type="entry name" value="GT1_Gtf-like"/>
    <property type="match status" value="1"/>
</dbReference>
<evidence type="ECO:0008006" key="9">
    <source>
        <dbReference type="Google" id="ProtNLM"/>
    </source>
</evidence>
<comment type="similarity">
    <text evidence="1">Belongs to the UDP-glycosyltransferase family.</text>
</comment>
<evidence type="ECO:0000256" key="1">
    <source>
        <dbReference type="ARBA" id="ARBA00009995"/>
    </source>
</evidence>
<feature type="domain" description="Calmodulin binding protein-like N-terminal" evidence="4">
    <location>
        <begin position="36"/>
        <end position="108"/>
    </location>
</feature>
<dbReference type="InterPro" id="IPR046829">
    <property type="entry name" value="Calmod_bind_C"/>
</dbReference>
<organism evidence="7 8">
    <name type="scientific">Carnegiea gigantea</name>
    <dbReference type="NCBI Taxonomy" id="171969"/>
    <lineage>
        <taxon>Eukaryota</taxon>
        <taxon>Viridiplantae</taxon>
        <taxon>Streptophyta</taxon>
        <taxon>Embryophyta</taxon>
        <taxon>Tracheophyta</taxon>
        <taxon>Spermatophyta</taxon>
        <taxon>Magnoliopsida</taxon>
        <taxon>eudicotyledons</taxon>
        <taxon>Gunneridae</taxon>
        <taxon>Pentapetalae</taxon>
        <taxon>Caryophyllales</taxon>
        <taxon>Cactineae</taxon>
        <taxon>Cactaceae</taxon>
        <taxon>Cactoideae</taxon>
        <taxon>Echinocereeae</taxon>
        <taxon>Carnegiea</taxon>
    </lineage>
</organism>
<feature type="signal peptide" evidence="3">
    <location>
        <begin position="1"/>
        <end position="25"/>
    </location>
</feature>
<dbReference type="OrthoDB" id="5835829at2759"/>
<dbReference type="GO" id="GO:0080043">
    <property type="term" value="F:quercetin 3-O-glucosyltransferase activity"/>
    <property type="evidence" value="ECO:0007669"/>
    <property type="project" value="TreeGrafter"/>
</dbReference>
<dbReference type="PANTHER" id="PTHR11926:SF1526">
    <property type="entry name" value="GLYCOSYLTRANSFERASE"/>
    <property type="match status" value="1"/>
</dbReference>
<evidence type="ECO:0000256" key="3">
    <source>
        <dbReference type="SAM" id="SignalP"/>
    </source>
</evidence>
<dbReference type="PROSITE" id="PS00375">
    <property type="entry name" value="UDPGT"/>
    <property type="match status" value="1"/>
</dbReference>
<sequence length="836" mass="92306">MGWHFEVKALATMHFHLCLLFHLSATPRGIFLPCMCIIDSFTDEVVQYSPESSAKVEIVVLEGDFDGDEGDNWTLEEFKNNIVREREGKKPLLTGDVFLYLKEGIGSVVYKKHHPPSLGDEVWRLEKIGKDGAFHKRLSLERVNTVKDFLILLNLDPARLRNILGSGMSAKMWEVAIEHARTCVLDERVYVYYSPSSPHANGVVFNVVGQAMGLYSESEYVPIDKLSETEKAYLLLTLKCFSVCPFPSNARIIYLDAQRLVIEAFQHWDGVISFDDLNSLIGVSSSTAISTTGTPDSGQLLVSQKTNGLDYAQPSVSSPDILSSLYSMGCMSSSDSFSLHAVDTLYSPPMDIPLPITDSLLCNPNCMTPAFHNELGFLDFDYSLHSSNPSLGSQADLLTQGHINPLLQFAKLLASKGVKATLATTPYTAPAIRTTGIGVEPISDGFDEGGFKQAPSLEAYLETFKTVGSKSLTELILKFRNSADPVDCLVYDSLLPWALDVANETGILKVAFLTNSASVCSVYWQLHKGALSLPLMAENLPLNLPGLPELQFSDLPSFIAYPLQFSAYFGMIIEQFSTMVQNDWVVINSFAQLETEIDQAMSGQWPLVTVGPLLPSAYLNQQIEDKDYGGSLWKQTTASCIEWLDTKASNSVIYVSFGSMAEISAKQVEELAWGLIRASRPFVWVMKESEKDKLPPKFLGLTSDGTGLVVTWCNQLEVLAHRATGCFVTHCGWNSTLEGLSLGVPMVGLPQWSDQPMNAKMVEDVWRAGVRAKKNADGIVSRENVERSISEVMDGMESDEIKKNSRRWKELAVNALSKGGSSEMNIARFIQTLQKK</sequence>
<gene>
    <name evidence="7" type="ORF">Cgig2_004189</name>
</gene>
<dbReference type="Pfam" id="PF20452">
    <property type="entry name" value="Calmod_bind_C"/>
    <property type="match status" value="1"/>
</dbReference>
<name>A0A9Q1KSZ0_9CARY</name>
<dbReference type="Pfam" id="PF00201">
    <property type="entry name" value="UDPGT"/>
    <property type="match status" value="1"/>
</dbReference>
<dbReference type="InterPro" id="IPR046831">
    <property type="entry name" value="Calmodulin_bind_N"/>
</dbReference>
<dbReference type="GO" id="GO:0080044">
    <property type="term" value="F:quercetin 7-O-glucosyltransferase activity"/>
    <property type="evidence" value="ECO:0007669"/>
    <property type="project" value="TreeGrafter"/>
</dbReference>
<dbReference type="Pfam" id="PF07887">
    <property type="entry name" value="Calmodulin_bind"/>
    <property type="match status" value="1"/>
</dbReference>
<dbReference type="InterPro" id="IPR046830">
    <property type="entry name" value="Calmod_bind_M"/>
</dbReference>
<dbReference type="Proteomes" id="UP001153076">
    <property type="component" value="Unassembled WGS sequence"/>
</dbReference>
<evidence type="ECO:0000313" key="7">
    <source>
        <dbReference type="EMBL" id="KAJ8449134.1"/>
    </source>
</evidence>